<proteinExistence type="predicted"/>
<evidence type="ECO:0000259" key="2">
    <source>
        <dbReference type="Pfam" id="PF26079"/>
    </source>
</evidence>
<dbReference type="PANTHER" id="PTHR35862">
    <property type="entry name" value="FELS-2 PROPHAGE PROTEIN"/>
    <property type="match status" value="1"/>
</dbReference>
<evidence type="ECO:0000313" key="4">
    <source>
        <dbReference type="Proteomes" id="UP000307217"/>
    </source>
</evidence>
<dbReference type="InterPro" id="IPR058531">
    <property type="entry name" value="Baseplate_J_M"/>
</dbReference>
<evidence type="ECO:0000259" key="1">
    <source>
        <dbReference type="Pfam" id="PF26078"/>
    </source>
</evidence>
<dbReference type="InterPro" id="IPR058530">
    <property type="entry name" value="Baseplate_J-like_C"/>
</dbReference>
<dbReference type="AlphaFoldDB" id="A0A5S3V992"/>
<reference evidence="4" key="2">
    <citation type="submission" date="2019-06" db="EMBL/GenBank/DDBJ databases">
        <title>Co-occurence of chitin degradation, pigmentation and bioactivity in marine Pseudoalteromonas.</title>
        <authorList>
            <person name="Sonnenschein E.C."/>
            <person name="Bech P.K."/>
        </authorList>
    </citation>
    <scope>NUCLEOTIDE SEQUENCE [LARGE SCALE GENOMIC DNA]</scope>
    <source>
        <strain evidence="4">S3790</strain>
    </source>
</reference>
<feature type="domain" description="Baseplate J-like C-terminal" evidence="2">
    <location>
        <begin position="216"/>
        <end position="296"/>
    </location>
</feature>
<dbReference type="PIRSF" id="PIRSF020481">
    <property type="entry name" value="BAP"/>
    <property type="match status" value="1"/>
</dbReference>
<organism evidence="3 4">
    <name type="scientific">Pseudoalteromonas aurantia</name>
    <dbReference type="NCBI Taxonomy" id="43654"/>
    <lineage>
        <taxon>Bacteria</taxon>
        <taxon>Pseudomonadati</taxon>
        <taxon>Pseudomonadota</taxon>
        <taxon>Gammaproteobacteria</taxon>
        <taxon>Alteromonadales</taxon>
        <taxon>Pseudoalteromonadaceae</taxon>
        <taxon>Pseudoalteromonas</taxon>
    </lineage>
</organism>
<reference evidence="3 4" key="1">
    <citation type="submission" date="2018-01" db="EMBL/GenBank/DDBJ databases">
        <authorList>
            <person name="Paulsen S."/>
            <person name="Gram L.K."/>
        </authorList>
    </citation>
    <scope>NUCLEOTIDE SEQUENCE [LARGE SCALE GENOMIC DNA]</scope>
    <source>
        <strain evidence="3 4">S3790</strain>
    </source>
</reference>
<accession>A0A5S3V992</accession>
<dbReference type="EMBL" id="PNBX01000040">
    <property type="protein sequence ID" value="TMO68296.1"/>
    <property type="molecule type" value="Genomic_DNA"/>
</dbReference>
<dbReference type="InterPro" id="IPR014507">
    <property type="entry name" value="Baseplate_assembly_J_pred"/>
</dbReference>
<sequence>MNMFNLLDMSKVPLPDSITVLDYEQKLKELKEKLLAKHPEFSDALTLESEPLAIMLEMMAYQALLFDGKVNDAIKGNMLASATGNDLDAIAARYNLSRQAASSNIHEKESDTRFRRRIQMVFEGLNTAGSKQAYQFHALSADPRVKDVYVHSPQPCVVELTVLSHEGHGLPSTELVKKLRNHFGLLPDGSGPSEEASKVRPLGDKVSIFTPNVVPYHIEVNLVIAPGPSASSVEATVKAALDEYSAQQTLLGRDISQMGLFSAINQPGVEKGQVVSPRTDIQVPADSVAHCTGMVINASVRRGDE</sequence>
<protein>
    <submittedName>
        <fullName evidence="3">Baseplate J protein</fullName>
    </submittedName>
</protein>
<feature type="domain" description="Baseplate J-like central" evidence="1">
    <location>
        <begin position="127"/>
        <end position="209"/>
    </location>
</feature>
<dbReference type="PANTHER" id="PTHR35862:SF1">
    <property type="entry name" value="FELS-2 PROPHAGE PROTEIN"/>
    <property type="match status" value="1"/>
</dbReference>
<gene>
    <name evidence="3" type="ORF">CWC19_10080</name>
</gene>
<comment type="caution">
    <text evidence="3">The sequence shown here is derived from an EMBL/GenBank/DDBJ whole genome shotgun (WGS) entry which is preliminary data.</text>
</comment>
<dbReference type="Pfam" id="PF26079">
    <property type="entry name" value="Baseplate_J_C"/>
    <property type="match status" value="1"/>
</dbReference>
<dbReference type="InterPro" id="IPR052726">
    <property type="entry name" value="Phage_Baseplate_Hub"/>
</dbReference>
<dbReference type="RefSeq" id="WP_138591766.1">
    <property type="nucleotide sequence ID" value="NZ_PNBX01000040.1"/>
</dbReference>
<evidence type="ECO:0000313" key="3">
    <source>
        <dbReference type="EMBL" id="TMO68296.1"/>
    </source>
</evidence>
<name>A0A5S3V992_9GAMM</name>
<dbReference type="Pfam" id="PF26078">
    <property type="entry name" value="Baseplate_J_M"/>
    <property type="match status" value="1"/>
</dbReference>
<dbReference type="OrthoDB" id="9793802at2"/>
<dbReference type="Proteomes" id="UP000307217">
    <property type="component" value="Unassembled WGS sequence"/>
</dbReference>